<feature type="region of interest" description="Disordered" evidence="1">
    <location>
        <begin position="23"/>
        <end position="69"/>
    </location>
</feature>
<name>A0AAN6LQY4_9PLEO</name>
<dbReference type="AlphaFoldDB" id="A0AAN6LQY4"/>
<evidence type="ECO:0000256" key="1">
    <source>
        <dbReference type="SAM" id="MobiDB-lite"/>
    </source>
</evidence>
<comment type="caution">
    <text evidence="2">The sequence shown here is derived from an EMBL/GenBank/DDBJ whole genome shotgun (WGS) entry which is preliminary data.</text>
</comment>
<feature type="compositionally biased region" description="Polar residues" evidence="1">
    <location>
        <begin position="43"/>
        <end position="54"/>
    </location>
</feature>
<dbReference type="EMBL" id="WVTA01000013">
    <property type="protein sequence ID" value="KAK3202788.1"/>
    <property type="molecule type" value="Genomic_DNA"/>
</dbReference>
<organism evidence="2 3">
    <name type="scientific">Pseudopithomyces chartarum</name>
    <dbReference type="NCBI Taxonomy" id="1892770"/>
    <lineage>
        <taxon>Eukaryota</taxon>
        <taxon>Fungi</taxon>
        <taxon>Dikarya</taxon>
        <taxon>Ascomycota</taxon>
        <taxon>Pezizomycotina</taxon>
        <taxon>Dothideomycetes</taxon>
        <taxon>Pleosporomycetidae</taxon>
        <taxon>Pleosporales</taxon>
        <taxon>Massarineae</taxon>
        <taxon>Didymosphaeriaceae</taxon>
        <taxon>Pseudopithomyces</taxon>
    </lineage>
</organism>
<evidence type="ECO:0000313" key="2">
    <source>
        <dbReference type="EMBL" id="KAK3202788.1"/>
    </source>
</evidence>
<proteinExistence type="predicted"/>
<dbReference type="Proteomes" id="UP001280581">
    <property type="component" value="Unassembled WGS sequence"/>
</dbReference>
<evidence type="ECO:0000313" key="3">
    <source>
        <dbReference type="Proteomes" id="UP001280581"/>
    </source>
</evidence>
<gene>
    <name evidence="2" type="ORF">GRF29_154g753913</name>
</gene>
<keyword evidence="3" id="KW-1185">Reference proteome</keyword>
<accession>A0AAN6LQY4</accession>
<protein>
    <submittedName>
        <fullName evidence="2">Uncharacterized protein</fullName>
    </submittedName>
</protein>
<sequence length="405" mass="45778">MPFLRDMSDCVAGVWDYISPRKTQKRREKPFKVPALPARPKSVEQNSSDVTPNSRILHWTPKTPASASSIDDTLLPPSPPMSIPPGQNDDYDFDGTTLIQDSVEQLVKDDGADVWDANQNTMVVDDGQYMDMHRPANHAKEQLQEQLRQEVQSHELRLAAWPEDAVFLFQKLDMRGSEPILPHEWSVDFPSLPPFVFTTSEAKQFVRADTLSEFRAQYALTQLLAVGGLARDAVLTCAPKRTAEHHILRAVNKYSQWAMRDSGMRYTYHNLSVFDTVSCHKDTPSYIPEQKMIHKLYNLYGQWKAAMLPHDKTGLVAAPEEPPTLYGVIASHTVMAFVSYVVPTIAHAKGSLRTVAIFDFGGDEGFDVWNSFAIAIFVIHCRNRMKELQDFLPKPVVVLQRDPDL</sequence>
<reference evidence="2 3" key="1">
    <citation type="submission" date="2021-02" db="EMBL/GenBank/DDBJ databases">
        <title>Genome assembly of Pseudopithomyces chartarum.</title>
        <authorList>
            <person name="Jauregui R."/>
            <person name="Singh J."/>
            <person name="Voisey C."/>
        </authorList>
    </citation>
    <scope>NUCLEOTIDE SEQUENCE [LARGE SCALE GENOMIC DNA]</scope>
    <source>
        <strain evidence="2 3">AGR01</strain>
    </source>
</reference>